<dbReference type="PANTHER" id="PTHR33908">
    <property type="entry name" value="MANNOSYLTRANSFERASE YKCB-RELATED"/>
    <property type="match status" value="1"/>
</dbReference>
<name>A0ABZ2QM83_9ACTN</name>
<evidence type="ECO:0000313" key="10">
    <source>
        <dbReference type="Proteomes" id="UP001626628"/>
    </source>
</evidence>
<keyword evidence="7 8" id="KW-0472">Membrane</keyword>
<keyword evidence="6 8" id="KW-1133">Transmembrane helix</keyword>
<evidence type="ECO:0008006" key="11">
    <source>
        <dbReference type="Google" id="ProtNLM"/>
    </source>
</evidence>
<comment type="subcellular location">
    <subcellularLocation>
        <location evidence="1">Cell membrane</location>
        <topology evidence="1">Multi-pass membrane protein</topology>
    </subcellularLocation>
</comment>
<feature type="transmembrane region" description="Helical" evidence="8">
    <location>
        <begin position="29"/>
        <end position="48"/>
    </location>
</feature>
<keyword evidence="2" id="KW-1003">Cell membrane</keyword>
<protein>
    <recommendedName>
        <fullName evidence="11">Glycosyltransferase RgtA/B/C/D-like domain-containing protein</fullName>
    </recommendedName>
</protein>
<organism evidence="9 10">
    <name type="scientific">Streptomyces sirii</name>
    <dbReference type="NCBI Taxonomy" id="3127701"/>
    <lineage>
        <taxon>Bacteria</taxon>
        <taxon>Bacillati</taxon>
        <taxon>Actinomycetota</taxon>
        <taxon>Actinomycetes</taxon>
        <taxon>Kitasatosporales</taxon>
        <taxon>Streptomycetaceae</taxon>
        <taxon>Streptomyces</taxon>
    </lineage>
</organism>
<feature type="transmembrane region" description="Helical" evidence="8">
    <location>
        <begin position="195"/>
        <end position="227"/>
    </location>
</feature>
<evidence type="ECO:0000256" key="3">
    <source>
        <dbReference type="ARBA" id="ARBA00022676"/>
    </source>
</evidence>
<accession>A0ABZ2QM83</accession>
<evidence type="ECO:0000256" key="7">
    <source>
        <dbReference type="ARBA" id="ARBA00023136"/>
    </source>
</evidence>
<dbReference type="RefSeq" id="WP_407285464.1">
    <property type="nucleotide sequence ID" value="NZ_CP147982.1"/>
</dbReference>
<evidence type="ECO:0000256" key="4">
    <source>
        <dbReference type="ARBA" id="ARBA00022679"/>
    </source>
</evidence>
<evidence type="ECO:0000256" key="2">
    <source>
        <dbReference type="ARBA" id="ARBA00022475"/>
    </source>
</evidence>
<dbReference type="InterPro" id="IPR050297">
    <property type="entry name" value="LipidA_mod_glycosyltrf_83"/>
</dbReference>
<reference evidence="9 10" key="1">
    <citation type="submission" date="2024-03" db="EMBL/GenBank/DDBJ databases">
        <title>The complete genome of Streptomyces sirii sp.nov.</title>
        <authorList>
            <person name="Zakalyukina Y.V."/>
            <person name="Belik A.R."/>
            <person name="Biryukov M.V."/>
            <person name="Baturina O.A."/>
            <person name="Kabilov M.R."/>
        </authorList>
    </citation>
    <scope>NUCLEOTIDE SEQUENCE [LARGE SCALE GENOMIC DNA]</scope>
    <source>
        <strain evidence="9 10">BP-8</strain>
    </source>
</reference>
<proteinExistence type="predicted"/>
<dbReference type="Proteomes" id="UP001626628">
    <property type="component" value="Chromosome"/>
</dbReference>
<feature type="transmembrane region" description="Helical" evidence="8">
    <location>
        <begin position="332"/>
        <end position="350"/>
    </location>
</feature>
<keyword evidence="5 8" id="KW-0812">Transmembrane</keyword>
<feature type="transmembrane region" description="Helical" evidence="8">
    <location>
        <begin position="234"/>
        <end position="253"/>
    </location>
</feature>
<keyword evidence="3" id="KW-0328">Glycosyltransferase</keyword>
<feature type="transmembrane region" description="Helical" evidence="8">
    <location>
        <begin position="126"/>
        <end position="144"/>
    </location>
</feature>
<dbReference type="PANTHER" id="PTHR33908:SF3">
    <property type="entry name" value="UNDECAPRENYL PHOSPHATE-ALPHA-4-AMINO-4-DEOXY-L-ARABINOSE ARABINOSYL TRANSFERASE"/>
    <property type="match status" value="1"/>
</dbReference>
<feature type="transmembrane region" description="Helical" evidence="8">
    <location>
        <begin position="156"/>
        <end position="175"/>
    </location>
</feature>
<evidence type="ECO:0000256" key="6">
    <source>
        <dbReference type="ARBA" id="ARBA00022989"/>
    </source>
</evidence>
<keyword evidence="4" id="KW-0808">Transferase</keyword>
<dbReference type="EMBL" id="CP147982">
    <property type="protein sequence ID" value="WXK75364.1"/>
    <property type="molecule type" value="Genomic_DNA"/>
</dbReference>
<feature type="transmembrane region" description="Helical" evidence="8">
    <location>
        <begin position="300"/>
        <end position="320"/>
    </location>
</feature>
<evidence type="ECO:0000256" key="1">
    <source>
        <dbReference type="ARBA" id="ARBA00004651"/>
    </source>
</evidence>
<keyword evidence="10" id="KW-1185">Reference proteome</keyword>
<evidence type="ECO:0000256" key="5">
    <source>
        <dbReference type="ARBA" id="ARBA00022692"/>
    </source>
</evidence>
<feature type="transmembrane region" description="Helical" evidence="8">
    <location>
        <begin position="265"/>
        <end position="288"/>
    </location>
</feature>
<evidence type="ECO:0000313" key="9">
    <source>
        <dbReference type="EMBL" id="WXK75364.1"/>
    </source>
</evidence>
<sequence length="528" mass="56145">MSLDLGQGTAAALGGRAASGHVGASRTRGMLVCGVPALLALVLGLWGLRRQGAIWRDEAATWEVAQRSLPEIGHLVGQVDVVHCLYYLLIHTVFEVFGASLAALRLPSVLGLVVAVAATAATGRRLAGPLAGLSAGLVLALLPVMQRYAQEGRSFALVAAGVAVATWLLVGAVYPAERTAARDGRRWWDAWGWRWGAYTAVMLVTALLNWLSLFAWAAHGVTVVLALRRGRRPLLARWLPTATVIVPGTLPLILASRPQAGQVAWIPPASAASLLGVTAMLVVGLVCARIPRRAPERPSPVPVGLPLLALPQLGLLLASLLVEPLYVDRYVLFSYIGLSLLVGPTLAWAVRAVPAYGRARGRNWGRARSETLLAGVMAVVFLALLPLELGLRTWASRTDDVRVAAHEVATLARPGDGVVFLPDQRRDAALVTPGAFRGLDDLALAESPVASGTLYGIEAAPERIRTAMLAHRRIVVVGDADDESDSASSPVPPSPRDLVKRAVLARHFTPVDVTETGGRRVTVYERTR</sequence>
<gene>
    <name evidence="9" type="ORF">WAB15_04975</name>
</gene>
<evidence type="ECO:0000256" key="8">
    <source>
        <dbReference type="SAM" id="Phobius"/>
    </source>
</evidence>
<feature type="transmembrane region" description="Helical" evidence="8">
    <location>
        <begin position="371"/>
        <end position="391"/>
    </location>
</feature>